<keyword evidence="10 22" id="KW-0732">Signal</keyword>
<proteinExistence type="inferred from homology"/>
<evidence type="ECO:0000256" key="21">
    <source>
        <dbReference type="SAM" id="Phobius"/>
    </source>
</evidence>
<dbReference type="Pfam" id="PF08263">
    <property type="entry name" value="LRRNT_2"/>
    <property type="match status" value="1"/>
</dbReference>
<keyword evidence="14 20" id="KW-0067">ATP-binding</keyword>
<evidence type="ECO:0000256" key="17">
    <source>
        <dbReference type="ARBA" id="ARBA00023180"/>
    </source>
</evidence>
<protein>
    <recommendedName>
        <fullName evidence="3">non-specific serine/threonine protein kinase</fullName>
        <ecNumber evidence="3">2.7.11.1</ecNumber>
    </recommendedName>
</protein>
<keyword evidence="25" id="KW-1185">Reference proteome</keyword>
<dbReference type="Gene3D" id="1.10.510.10">
    <property type="entry name" value="Transferase(Phosphotransferase) domain 1"/>
    <property type="match status" value="1"/>
</dbReference>
<name>D8TCK6_SELML</name>
<keyword evidence="4" id="KW-1003">Cell membrane</keyword>
<dbReference type="InterPro" id="IPR008271">
    <property type="entry name" value="Ser/Thr_kinase_AS"/>
</dbReference>
<keyword evidence="13" id="KW-0418">Kinase</keyword>
<evidence type="ECO:0000259" key="23">
    <source>
        <dbReference type="PROSITE" id="PS50011"/>
    </source>
</evidence>
<feature type="domain" description="Protein kinase" evidence="23">
    <location>
        <begin position="686"/>
        <end position="957"/>
    </location>
</feature>
<dbReference type="KEGG" id="smo:SELMODRAFT_187390"/>
<evidence type="ECO:0000256" key="19">
    <source>
        <dbReference type="ARBA" id="ARBA00048679"/>
    </source>
</evidence>
<dbReference type="OrthoDB" id="676979at2759"/>
<evidence type="ECO:0000256" key="13">
    <source>
        <dbReference type="ARBA" id="ARBA00022777"/>
    </source>
</evidence>
<keyword evidence="11" id="KW-0677">Repeat</keyword>
<dbReference type="OMA" id="DIRNCVR"/>
<dbReference type="PROSITE" id="PS00108">
    <property type="entry name" value="PROTEIN_KINASE_ST"/>
    <property type="match status" value="1"/>
</dbReference>
<evidence type="ECO:0000256" key="14">
    <source>
        <dbReference type="ARBA" id="ARBA00022840"/>
    </source>
</evidence>
<evidence type="ECO:0000313" key="24">
    <source>
        <dbReference type="EMBL" id="EFJ05652.1"/>
    </source>
</evidence>
<evidence type="ECO:0000256" key="8">
    <source>
        <dbReference type="ARBA" id="ARBA00022679"/>
    </source>
</evidence>
<evidence type="ECO:0000256" key="6">
    <source>
        <dbReference type="ARBA" id="ARBA00022553"/>
    </source>
</evidence>
<evidence type="ECO:0000256" key="10">
    <source>
        <dbReference type="ARBA" id="ARBA00022729"/>
    </source>
</evidence>
<dbReference type="HOGENOM" id="CLU_000288_22_1_1"/>
<dbReference type="FunFam" id="3.80.10.10:FF:000095">
    <property type="entry name" value="LRR receptor-like serine/threonine-protein kinase GSO1"/>
    <property type="match status" value="2"/>
</dbReference>
<evidence type="ECO:0000256" key="12">
    <source>
        <dbReference type="ARBA" id="ARBA00022741"/>
    </source>
</evidence>
<accession>D8TCK6</accession>
<sequence>MEWLRDLLAFCLAIAILPLTRAATERELLLEFKRGIVDPRNVLESWNASTNPQVCSWKGIECDGDDGVVGINLEHFQLNGTMSPVICELPNLTSVRVTYNNFDQPFPSLERCSKLVYLDLSQNWFRGPLPENISMILGHLPLRRLDLSYNAFTGPMPDALGELPTTLQELVLSANLFTNLTPSLGRLSNLTFLDVSSNINLLRAFIPPELGNLTRLVRLYLFNCGLVGTIPPELGALKEIEDLELQSNNLTGSIPVELMYLPKLKMLELYKNKLSGQIPYEIGNLMLLTDLDASENALTGSIPTQVGGLKNLRILHLHLNRLTGSIPESLADLENLEQFTAFANNLTGKIPESLGKKARLSYVTLSQNKLTGGVPPFICGGNALQNLSLYGNMLSGGIPESFSDCKSWVRLRLQDNHLEGPVPPKLWASPNLTVLELSSNRLNGSVTSDIKNAAQLGILRLDGNKFESLPDELGNLPNLIELTASDNSISGFQIGSCASLEALNLSHNRLSGAIPADIRNCVRLTSLDFSANSLSGSIPSSLASLSRLNMLDLSNNHLSGDVPSALGNLLLSSLNISNNNLSGRIPESWTRGFSADSFFGNPDLCQDSACSNARTTSSSRSANSGKSRFSVTLISVVVIVGAVVLLLTGSLCICWRHFKLVKQPPRWKVKSFQRLFFNELTVIEKLDENNVIGTGRSGKVYRVDLASGHSLAVKQISRSDHSLGDDYQYQSEVRTLGHIRHRSIVRLLSCCWNADTDLLIFEYMPNGSLRDVLHSKKVANLDWNTRYRIALRAAQALSYLHHDCSPPLLHRDVKSANILLDADYEPKLADFGITKLLKGSDDETMTNIAGSYGYIAPEYTYTLKVSTKSDTYSFGVVLLELVTGKRPVDSEFGDLDIVRWVKGRVQAKGPQVVLDTRVSASAQDQMIMLLDVALLCTKASPEERPTMRRVVEMLEKIQPEACYSPCTKEEMFSPASTSGSTSPCSIPEYV</sequence>
<dbReference type="Proteomes" id="UP000001514">
    <property type="component" value="Unassembled WGS sequence"/>
</dbReference>
<evidence type="ECO:0000256" key="22">
    <source>
        <dbReference type="SAM" id="SignalP"/>
    </source>
</evidence>
<evidence type="ECO:0000256" key="1">
    <source>
        <dbReference type="ARBA" id="ARBA00004162"/>
    </source>
</evidence>
<evidence type="ECO:0000256" key="4">
    <source>
        <dbReference type="ARBA" id="ARBA00022475"/>
    </source>
</evidence>
<dbReference type="GO" id="GO:0016020">
    <property type="term" value="C:membrane"/>
    <property type="evidence" value="ECO:0000318"/>
    <property type="project" value="GO_Central"/>
</dbReference>
<feature type="transmembrane region" description="Helical" evidence="21">
    <location>
        <begin position="629"/>
        <end position="658"/>
    </location>
</feature>
<feature type="binding site" evidence="20">
    <location>
        <position position="714"/>
    </location>
    <ligand>
        <name>ATP</name>
        <dbReference type="ChEBI" id="CHEBI:30616"/>
    </ligand>
</feature>
<dbReference type="Pfam" id="PF00069">
    <property type="entry name" value="Pkinase"/>
    <property type="match status" value="1"/>
</dbReference>
<dbReference type="PROSITE" id="PS00107">
    <property type="entry name" value="PROTEIN_KINASE_ATP"/>
    <property type="match status" value="1"/>
</dbReference>
<dbReference type="InterPro" id="IPR003591">
    <property type="entry name" value="Leu-rich_rpt_typical-subtyp"/>
</dbReference>
<gene>
    <name evidence="24" type="ORF">SELMODRAFT_187390</name>
</gene>
<dbReference type="InParanoid" id="D8TCK6"/>
<feature type="chain" id="PRO_5003123490" description="non-specific serine/threonine protein kinase" evidence="22">
    <location>
        <begin position="23"/>
        <end position="990"/>
    </location>
</feature>
<dbReference type="InterPro" id="IPR032675">
    <property type="entry name" value="LRR_dom_sf"/>
</dbReference>
<organism evidence="25">
    <name type="scientific">Selaginella moellendorffii</name>
    <name type="common">Spikemoss</name>
    <dbReference type="NCBI Taxonomy" id="88036"/>
    <lineage>
        <taxon>Eukaryota</taxon>
        <taxon>Viridiplantae</taxon>
        <taxon>Streptophyta</taxon>
        <taxon>Embryophyta</taxon>
        <taxon>Tracheophyta</taxon>
        <taxon>Lycopodiopsida</taxon>
        <taxon>Selaginellales</taxon>
        <taxon>Selaginellaceae</taxon>
        <taxon>Selaginella</taxon>
    </lineage>
</organism>
<keyword evidence="12 20" id="KW-0547">Nucleotide-binding</keyword>
<feature type="signal peptide" evidence="22">
    <location>
        <begin position="1"/>
        <end position="22"/>
    </location>
</feature>
<comment type="subcellular location">
    <subcellularLocation>
        <location evidence="1">Cell membrane</location>
        <topology evidence="1">Single-pass membrane protein</topology>
    </subcellularLocation>
</comment>
<dbReference type="InterPro" id="IPR000719">
    <property type="entry name" value="Prot_kinase_dom"/>
</dbReference>
<dbReference type="GO" id="GO:0033612">
    <property type="term" value="F:receptor serine/threonine kinase binding"/>
    <property type="evidence" value="ECO:0000318"/>
    <property type="project" value="GO_Central"/>
</dbReference>
<comment type="catalytic activity">
    <reaction evidence="19">
        <text>L-seryl-[protein] + ATP = O-phospho-L-seryl-[protein] + ADP + H(+)</text>
        <dbReference type="Rhea" id="RHEA:17989"/>
        <dbReference type="Rhea" id="RHEA-COMP:9863"/>
        <dbReference type="Rhea" id="RHEA-COMP:11604"/>
        <dbReference type="ChEBI" id="CHEBI:15378"/>
        <dbReference type="ChEBI" id="CHEBI:29999"/>
        <dbReference type="ChEBI" id="CHEBI:30616"/>
        <dbReference type="ChEBI" id="CHEBI:83421"/>
        <dbReference type="ChEBI" id="CHEBI:456216"/>
        <dbReference type="EC" id="2.7.11.1"/>
    </reaction>
</comment>
<dbReference type="InterPro" id="IPR011009">
    <property type="entry name" value="Kinase-like_dom_sf"/>
</dbReference>
<dbReference type="SUPFAM" id="SSF52047">
    <property type="entry name" value="RNI-like"/>
    <property type="match status" value="2"/>
</dbReference>
<dbReference type="PANTHER" id="PTHR48056:SF44">
    <property type="entry name" value="RECEPTOR PROTEIN KINASE CLAVATA1"/>
    <property type="match status" value="1"/>
</dbReference>
<dbReference type="PRINTS" id="PR00019">
    <property type="entry name" value="LEURICHRPT"/>
</dbReference>
<keyword evidence="6" id="KW-0597">Phosphoprotein</keyword>
<dbReference type="GO" id="GO:0004674">
    <property type="term" value="F:protein serine/threonine kinase activity"/>
    <property type="evidence" value="ECO:0007669"/>
    <property type="project" value="UniProtKB-KW"/>
</dbReference>
<evidence type="ECO:0000256" key="9">
    <source>
        <dbReference type="ARBA" id="ARBA00022692"/>
    </source>
</evidence>
<evidence type="ECO:0000256" key="5">
    <source>
        <dbReference type="ARBA" id="ARBA00022527"/>
    </source>
</evidence>
<dbReference type="AlphaFoldDB" id="D8TCK6"/>
<dbReference type="Gramene" id="EFJ05652">
    <property type="protein sequence ID" value="EFJ05652"/>
    <property type="gene ID" value="SELMODRAFT_187390"/>
</dbReference>
<reference evidence="24 25" key="1">
    <citation type="journal article" date="2011" name="Science">
        <title>The Selaginella genome identifies genetic changes associated with the evolution of vascular plants.</title>
        <authorList>
            <person name="Banks J.A."/>
            <person name="Nishiyama T."/>
            <person name="Hasebe M."/>
            <person name="Bowman J.L."/>
            <person name="Gribskov M."/>
            <person name="dePamphilis C."/>
            <person name="Albert V.A."/>
            <person name="Aono N."/>
            <person name="Aoyama T."/>
            <person name="Ambrose B.A."/>
            <person name="Ashton N.W."/>
            <person name="Axtell M.J."/>
            <person name="Barker E."/>
            <person name="Barker M.S."/>
            <person name="Bennetzen J.L."/>
            <person name="Bonawitz N.D."/>
            <person name="Chapple C."/>
            <person name="Cheng C."/>
            <person name="Correa L.G."/>
            <person name="Dacre M."/>
            <person name="DeBarry J."/>
            <person name="Dreyer I."/>
            <person name="Elias M."/>
            <person name="Engstrom E.M."/>
            <person name="Estelle M."/>
            <person name="Feng L."/>
            <person name="Finet C."/>
            <person name="Floyd S.K."/>
            <person name="Frommer W.B."/>
            <person name="Fujita T."/>
            <person name="Gramzow L."/>
            <person name="Gutensohn M."/>
            <person name="Harholt J."/>
            <person name="Hattori M."/>
            <person name="Heyl A."/>
            <person name="Hirai T."/>
            <person name="Hiwatashi Y."/>
            <person name="Ishikawa M."/>
            <person name="Iwata M."/>
            <person name="Karol K.G."/>
            <person name="Koehler B."/>
            <person name="Kolukisaoglu U."/>
            <person name="Kubo M."/>
            <person name="Kurata T."/>
            <person name="Lalonde S."/>
            <person name="Li K."/>
            <person name="Li Y."/>
            <person name="Litt A."/>
            <person name="Lyons E."/>
            <person name="Manning G."/>
            <person name="Maruyama T."/>
            <person name="Michael T.P."/>
            <person name="Mikami K."/>
            <person name="Miyazaki S."/>
            <person name="Morinaga S."/>
            <person name="Murata T."/>
            <person name="Mueller-Roeber B."/>
            <person name="Nelson D.R."/>
            <person name="Obara M."/>
            <person name="Oguri Y."/>
            <person name="Olmstead R.G."/>
            <person name="Onodera N."/>
            <person name="Petersen B.L."/>
            <person name="Pils B."/>
            <person name="Prigge M."/>
            <person name="Rensing S.A."/>
            <person name="Riano-Pachon D.M."/>
            <person name="Roberts A.W."/>
            <person name="Sato Y."/>
            <person name="Scheller H.V."/>
            <person name="Schulz B."/>
            <person name="Schulz C."/>
            <person name="Shakirov E.V."/>
            <person name="Shibagaki N."/>
            <person name="Shinohara N."/>
            <person name="Shippen D.E."/>
            <person name="Soerensen I."/>
            <person name="Sotooka R."/>
            <person name="Sugimoto N."/>
            <person name="Sugita M."/>
            <person name="Sumikawa N."/>
            <person name="Tanurdzic M."/>
            <person name="Theissen G."/>
            <person name="Ulvskov P."/>
            <person name="Wakazuki S."/>
            <person name="Weng J.K."/>
            <person name="Willats W.W."/>
            <person name="Wipf D."/>
            <person name="Wolf P.G."/>
            <person name="Yang L."/>
            <person name="Zimmer A.D."/>
            <person name="Zhu Q."/>
            <person name="Mitros T."/>
            <person name="Hellsten U."/>
            <person name="Loque D."/>
            <person name="Otillar R."/>
            <person name="Salamov A."/>
            <person name="Schmutz J."/>
            <person name="Shapiro H."/>
            <person name="Lindquist E."/>
            <person name="Lucas S."/>
            <person name="Rokhsar D."/>
            <person name="Grigoriev I.V."/>
        </authorList>
    </citation>
    <scope>NUCLEOTIDE SEQUENCE [LARGE SCALE GENOMIC DNA]</scope>
</reference>
<evidence type="ECO:0000256" key="16">
    <source>
        <dbReference type="ARBA" id="ARBA00023136"/>
    </source>
</evidence>
<dbReference type="PANTHER" id="PTHR48056">
    <property type="entry name" value="LRR RECEPTOR-LIKE SERINE/THREONINE-PROTEIN KINASE-RELATED"/>
    <property type="match status" value="1"/>
</dbReference>
<evidence type="ECO:0000256" key="11">
    <source>
        <dbReference type="ARBA" id="ARBA00022737"/>
    </source>
</evidence>
<evidence type="ECO:0000256" key="18">
    <source>
        <dbReference type="ARBA" id="ARBA00047899"/>
    </source>
</evidence>
<keyword evidence="7" id="KW-0433">Leucine-rich repeat</keyword>
<dbReference type="EC" id="2.7.11.1" evidence="3"/>
<keyword evidence="9 21" id="KW-0812">Transmembrane</keyword>
<evidence type="ECO:0000256" key="15">
    <source>
        <dbReference type="ARBA" id="ARBA00022989"/>
    </source>
</evidence>
<dbReference type="GO" id="GO:0005886">
    <property type="term" value="C:plasma membrane"/>
    <property type="evidence" value="ECO:0007669"/>
    <property type="project" value="UniProtKB-SubCell"/>
</dbReference>
<dbReference type="FunCoup" id="D8TCK6">
    <property type="interactions" value="1663"/>
</dbReference>
<dbReference type="InterPro" id="IPR050647">
    <property type="entry name" value="Plant_LRR-RLKs"/>
</dbReference>
<dbReference type="Gene3D" id="3.80.10.10">
    <property type="entry name" value="Ribonuclease Inhibitor"/>
    <property type="match status" value="4"/>
</dbReference>
<dbReference type="PROSITE" id="PS50011">
    <property type="entry name" value="PROTEIN_KINASE_DOM"/>
    <property type="match status" value="1"/>
</dbReference>
<dbReference type="Pfam" id="PF00560">
    <property type="entry name" value="LRR_1"/>
    <property type="match status" value="10"/>
</dbReference>
<dbReference type="SMART" id="SM00369">
    <property type="entry name" value="LRR_TYP"/>
    <property type="match status" value="7"/>
</dbReference>
<dbReference type="InterPro" id="IPR017441">
    <property type="entry name" value="Protein_kinase_ATP_BS"/>
</dbReference>
<keyword evidence="8" id="KW-0808">Transferase</keyword>
<evidence type="ECO:0000256" key="20">
    <source>
        <dbReference type="PROSITE-ProRule" id="PRU10141"/>
    </source>
</evidence>
<dbReference type="InterPro" id="IPR013210">
    <property type="entry name" value="LRR_N_plant-typ"/>
</dbReference>
<keyword evidence="16 21" id="KW-0472">Membrane</keyword>
<comment type="catalytic activity">
    <reaction evidence="18">
        <text>L-threonyl-[protein] + ATP = O-phospho-L-threonyl-[protein] + ADP + H(+)</text>
        <dbReference type="Rhea" id="RHEA:46608"/>
        <dbReference type="Rhea" id="RHEA-COMP:11060"/>
        <dbReference type="Rhea" id="RHEA-COMP:11605"/>
        <dbReference type="ChEBI" id="CHEBI:15378"/>
        <dbReference type="ChEBI" id="CHEBI:30013"/>
        <dbReference type="ChEBI" id="CHEBI:30616"/>
        <dbReference type="ChEBI" id="CHEBI:61977"/>
        <dbReference type="ChEBI" id="CHEBI:456216"/>
        <dbReference type="EC" id="2.7.11.1"/>
    </reaction>
</comment>
<keyword evidence="5" id="KW-0723">Serine/threonine-protein kinase</keyword>
<dbReference type="InterPro" id="IPR001611">
    <property type="entry name" value="Leu-rich_rpt"/>
</dbReference>
<dbReference type="Gene3D" id="3.30.200.20">
    <property type="entry name" value="Phosphorylase Kinase, domain 1"/>
    <property type="match status" value="1"/>
</dbReference>
<evidence type="ECO:0000256" key="2">
    <source>
        <dbReference type="ARBA" id="ARBA00008684"/>
    </source>
</evidence>
<keyword evidence="17" id="KW-0325">Glycoprotein</keyword>
<evidence type="ECO:0000313" key="25">
    <source>
        <dbReference type="Proteomes" id="UP000001514"/>
    </source>
</evidence>
<dbReference type="GO" id="GO:0005524">
    <property type="term" value="F:ATP binding"/>
    <property type="evidence" value="ECO:0007669"/>
    <property type="project" value="UniProtKB-UniRule"/>
</dbReference>
<dbReference type="SMART" id="SM00220">
    <property type="entry name" value="S_TKc"/>
    <property type="match status" value="1"/>
</dbReference>
<dbReference type="SUPFAM" id="SSF56112">
    <property type="entry name" value="Protein kinase-like (PK-like)"/>
    <property type="match status" value="1"/>
</dbReference>
<comment type="similarity">
    <text evidence="2">Belongs to the protein kinase superfamily. Ser/Thr protein kinase family.</text>
</comment>
<evidence type="ECO:0000256" key="3">
    <source>
        <dbReference type="ARBA" id="ARBA00012513"/>
    </source>
</evidence>
<dbReference type="EMBL" id="GL377717">
    <property type="protein sequence ID" value="EFJ05652.1"/>
    <property type="molecule type" value="Genomic_DNA"/>
</dbReference>
<keyword evidence="15 21" id="KW-1133">Transmembrane helix</keyword>
<dbReference type="FunFam" id="1.10.510.10:FF:000417">
    <property type="entry name" value="Leucine-rich repeat receptor-like protein kinase"/>
    <property type="match status" value="1"/>
</dbReference>
<evidence type="ECO:0000256" key="7">
    <source>
        <dbReference type="ARBA" id="ARBA00022614"/>
    </source>
</evidence>